<comment type="caution">
    <text evidence="10">The sequence shown here is derived from an EMBL/GenBank/DDBJ whole genome shotgun (WGS) entry which is preliminary data.</text>
</comment>
<dbReference type="AlphaFoldDB" id="A0A5J4UII3"/>
<evidence type="ECO:0000256" key="2">
    <source>
        <dbReference type="ARBA" id="ARBA00004245"/>
    </source>
</evidence>
<organism evidence="10 11">
    <name type="scientific">Streblomastix strix</name>
    <dbReference type="NCBI Taxonomy" id="222440"/>
    <lineage>
        <taxon>Eukaryota</taxon>
        <taxon>Metamonada</taxon>
        <taxon>Preaxostyla</taxon>
        <taxon>Oxymonadida</taxon>
        <taxon>Streblomastigidae</taxon>
        <taxon>Streblomastix</taxon>
    </lineage>
</organism>
<feature type="repeat" description="WD" evidence="9">
    <location>
        <begin position="224"/>
        <end position="255"/>
    </location>
</feature>
<reference evidence="10 11" key="1">
    <citation type="submission" date="2019-03" db="EMBL/GenBank/DDBJ databases">
        <title>Single cell metagenomics reveals metabolic interactions within the superorganism composed of flagellate Streblomastix strix and complex community of Bacteroidetes bacteria on its surface.</title>
        <authorList>
            <person name="Treitli S.C."/>
            <person name="Kolisko M."/>
            <person name="Husnik F."/>
            <person name="Keeling P."/>
            <person name="Hampl V."/>
        </authorList>
    </citation>
    <scope>NUCLEOTIDE SEQUENCE [LARGE SCALE GENOMIC DNA]</scope>
    <source>
        <strain evidence="10">ST1C</strain>
    </source>
</reference>
<keyword evidence="3" id="KW-0963">Cytoplasm</keyword>
<dbReference type="Proteomes" id="UP000324800">
    <property type="component" value="Unassembled WGS sequence"/>
</dbReference>
<name>A0A5J4UII3_9EUKA</name>
<accession>A0A5J4UII3</accession>
<dbReference type="Gene3D" id="2.130.10.10">
    <property type="entry name" value="YVTN repeat-like/Quinoprotein amine dehydrogenase"/>
    <property type="match status" value="1"/>
</dbReference>
<keyword evidence="5" id="KW-0677">Repeat</keyword>
<evidence type="ECO:0000256" key="3">
    <source>
        <dbReference type="ARBA" id="ARBA00022490"/>
    </source>
</evidence>
<dbReference type="GO" id="GO:0005856">
    <property type="term" value="C:cytoskeleton"/>
    <property type="evidence" value="ECO:0007669"/>
    <property type="project" value="UniProtKB-SubCell"/>
</dbReference>
<evidence type="ECO:0000256" key="5">
    <source>
        <dbReference type="ARBA" id="ARBA00022737"/>
    </source>
</evidence>
<dbReference type="OrthoDB" id="340259at2759"/>
<evidence type="ECO:0000256" key="8">
    <source>
        <dbReference type="ARBA" id="ARBA00023273"/>
    </source>
</evidence>
<dbReference type="SUPFAM" id="SSF69322">
    <property type="entry name" value="Tricorn protease domain 2"/>
    <property type="match status" value="1"/>
</dbReference>
<dbReference type="InterPro" id="IPR015943">
    <property type="entry name" value="WD40/YVTN_repeat-like_dom_sf"/>
</dbReference>
<dbReference type="InterPro" id="IPR001680">
    <property type="entry name" value="WD40_rpt"/>
</dbReference>
<comment type="subcellular location">
    <subcellularLocation>
        <location evidence="1">Cell projection</location>
        <location evidence="1">Cilium</location>
    </subcellularLocation>
    <subcellularLocation>
        <location evidence="2">Cytoplasm</location>
        <location evidence="2">Cytoskeleton</location>
    </subcellularLocation>
</comment>
<dbReference type="SMART" id="SM00320">
    <property type="entry name" value="WD40"/>
    <property type="match status" value="2"/>
</dbReference>
<dbReference type="EMBL" id="SNRW01016123">
    <property type="protein sequence ID" value="KAA6369692.1"/>
    <property type="molecule type" value="Genomic_DNA"/>
</dbReference>
<keyword evidence="4 9" id="KW-0853">WD repeat</keyword>
<evidence type="ECO:0000313" key="10">
    <source>
        <dbReference type="EMBL" id="KAA6369692.1"/>
    </source>
</evidence>
<dbReference type="GO" id="GO:0005929">
    <property type="term" value="C:cilium"/>
    <property type="evidence" value="ECO:0007669"/>
    <property type="project" value="UniProtKB-SubCell"/>
</dbReference>
<evidence type="ECO:0000256" key="9">
    <source>
        <dbReference type="PROSITE-ProRule" id="PRU00221"/>
    </source>
</evidence>
<keyword evidence="8" id="KW-0966">Cell projection</keyword>
<protein>
    <submittedName>
        <fullName evidence="10">Putative WD repeat protein</fullName>
    </submittedName>
</protein>
<proteinExistence type="predicted"/>
<dbReference type="PANTHER" id="PTHR14885:SF3">
    <property type="entry name" value="CILIA- AND FLAGELLA-ASSOCIATED PROTEIN 44"/>
    <property type="match status" value="1"/>
</dbReference>
<evidence type="ECO:0000256" key="7">
    <source>
        <dbReference type="ARBA" id="ARBA00023212"/>
    </source>
</evidence>
<dbReference type="PROSITE" id="PS50082">
    <property type="entry name" value="WD_REPEATS_2"/>
    <property type="match status" value="1"/>
</dbReference>
<keyword evidence="6" id="KW-0175">Coiled coil</keyword>
<sequence>MTSFFGCNPDRIEILFDGKMIIVSGYNIYIFDAEKRTRRQINDGKNEIESVAAYQNGKKFAVAESFPKHCIHIYSYPDLQIKNTLEEGNENKISAICFDKVGKRLASTSGQGDQELTIWDLDLSQPIVKCLTGVYNVTKLLFSQFHPGKITLISDKRIQFWKLQIKGGYKLTRQEGDFCTMRPLNVNSIETLPSGITLTGSDHGYLLRWEGNRMVARYGREGQRGCHDGDLAAVQLGNQGMMLLTGGADGFVRWWLLSQFESQIQLKEDKVIQLTPLKEINIGQRFNICSIIPGNEHWLLGCSNGRIISLRFSDDYIEQISIQSTKRINSISLMGGTKGENSLHRGRGIGIALACEDGKLIIIDGRSKRMAAFGEFTTPVSQTIWLPECADPDGRRIMIGFSDEKLTEYLTGQGLKYCFICKLKDTEIYSQQSNIQDNFISDIFSI</sequence>
<gene>
    <name evidence="10" type="ORF">EZS28_034781</name>
</gene>
<evidence type="ECO:0000256" key="1">
    <source>
        <dbReference type="ARBA" id="ARBA00004138"/>
    </source>
</evidence>
<evidence type="ECO:0000256" key="6">
    <source>
        <dbReference type="ARBA" id="ARBA00023054"/>
    </source>
</evidence>
<evidence type="ECO:0000256" key="4">
    <source>
        <dbReference type="ARBA" id="ARBA00022574"/>
    </source>
</evidence>
<dbReference type="PANTHER" id="PTHR14885">
    <property type="entry name" value="CILIA- AND FLAGELLA-ASSOCIATED PROTEIN 43-RELATED"/>
    <property type="match status" value="1"/>
</dbReference>
<keyword evidence="7" id="KW-0206">Cytoskeleton</keyword>
<evidence type="ECO:0000313" key="11">
    <source>
        <dbReference type="Proteomes" id="UP000324800"/>
    </source>
</evidence>